<dbReference type="AlphaFoldDB" id="U9U7W9"/>
<dbReference type="PROSITE" id="PS51886">
    <property type="entry name" value="TLDC"/>
    <property type="match status" value="1"/>
</dbReference>
<dbReference type="VEuPathDB" id="FungiDB:RhiirFUN_012536"/>
<evidence type="ECO:0000313" key="3">
    <source>
        <dbReference type="EMBL" id="ESA15792.1"/>
    </source>
</evidence>
<dbReference type="HOGENOM" id="CLU_021542_0_1_1"/>
<feature type="domain" description="BTB" evidence="1">
    <location>
        <begin position="25"/>
        <end position="98"/>
    </location>
</feature>
<sequence>MITGSNFLTDLSSDFAKLLINGDNHDVIIEAGEGENRREFRVHSLILCTRSTYFRTTLSKNWLRKEKGVIAFKKPNILSNIFEILLKYLYTGLIDLDILQGTDLLRLLVATEELDLQKLNAHIQTHMISNQTEFIQENAIDSLQTVIQYKKCTILKDFCMDIICKEPKLLFGSSKFYSLNESILKLFLKQDDLAMEELDIWQYLLKWGLAQMENKINVDNVTNWTLENFEQLEEILHDYIPLIRWFHISPKDFWHIIGQNLDPETPPNTGEVQPIRCPPSNSCLIGEKHFALISSWIDKKPKNFYNFKTKPHSFELLFRASKNNFDIKTFHQLCDNKGPTIMISKSKYNDKLIGGYNPLNLKAYGSGIDTWTECSDSFIFHFPIPDSINSAQIARVKDPQYAVSYRTNAGPSFGSGWDLTIEIGKVMRCNLISSYPGISDFITAGTTLSLDEYEIFKVVKK</sequence>
<dbReference type="Pfam" id="PF07534">
    <property type="entry name" value="TLD"/>
    <property type="match status" value="1"/>
</dbReference>
<gene>
    <name evidence="3" type="ORF">GLOINDRAFT_345903</name>
</gene>
<organism evidence="3">
    <name type="scientific">Rhizophagus irregularis (strain DAOM 181602 / DAOM 197198 / MUCL 43194)</name>
    <name type="common">Arbuscular mycorrhizal fungus</name>
    <name type="synonym">Glomus intraradices</name>
    <dbReference type="NCBI Taxonomy" id="747089"/>
    <lineage>
        <taxon>Eukaryota</taxon>
        <taxon>Fungi</taxon>
        <taxon>Fungi incertae sedis</taxon>
        <taxon>Mucoromycota</taxon>
        <taxon>Glomeromycotina</taxon>
        <taxon>Glomeromycetes</taxon>
        <taxon>Glomerales</taxon>
        <taxon>Glomeraceae</taxon>
        <taxon>Rhizophagus</taxon>
    </lineage>
</organism>
<evidence type="ECO:0000259" key="2">
    <source>
        <dbReference type="PROSITE" id="PS51886"/>
    </source>
</evidence>
<reference evidence="3" key="1">
    <citation type="submission" date="2013-07" db="EMBL/GenBank/DDBJ databases">
        <title>The genome of an arbuscular mycorrhizal fungus provides insights into the evolution of the oldest plant symbiosis.</title>
        <authorList>
            <consortium name="DOE Joint Genome Institute"/>
            <person name="Tisserant E."/>
            <person name="Malbreil M."/>
            <person name="Kuo A."/>
            <person name="Kohler A."/>
            <person name="Symeonidi A."/>
            <person name="Balestrini R."/>
            <person name="Charron P."/>
            <person name="Duensing N."/>
            <person name="Frei-dit-Frey N."/>
            <person name="Gianinazzi-Pearson V."/>
            <person name="Gilbert B."/>
            <person name="Handa Y."/>
            <person name="Hijri M."/>
            <person name="Kaul R."/>
            <person name="Kawaguchi M."/>
            <person name="Krajinski F."/>
            <person name="Lammers P."/>
            <person name="Lapierre D."/>
            <person name="Masclaux F.G."/>
            <person name="Murat C."/>
            <person name="Morin E."/>
            <person name="Ndikumana S."/>
            <person name="Pagni M."/>
            <person name="Petitpierre D."/>
            <person name="Requena N."/>
            <person name="Rosikiewicz P."/>
            <person name="Riley R."/>
            <person name="Saito K."/>
            <person name="San Clemente H."/>
            <person name="Shapiro H."/>
            <person name="van Tuinen D."/>
            <person name="Becard G."/>
            <person name="Bonfante P."/>
            <person name="Paszkowski U."/>
            <person name="Shachar-Hill Y."/>
            <person name="Young J.P."/>
            <person name="Sanders I.R."/>
            <person name="Henrissat B."/>
            <person name="Rensing S.A."/>
            <person name="Grigoriev I.V."/>
            <person name="Corradi N."/>
            <person name="Roux C."/>
            <person name="Martin F."/>
        </authorList>
    </citation>
    <scope>NUCLEOTIDE SEQUENCE</scope>
    <source>
        <strain evidence="3">DAOM 197198</strain>
    </source>
</reference>
<dbReference type="PANTHER" id="PTHR24410">
    <property type="entry name" value="HL07962P-RELATED"/>
    <property type="match status" value="1"/>
</dbReference>
<dbReference type="PANTHER" id="PTHR24410:SF23">
    <property type="entry name" value="BTB DOMAIN-CONTAINING PROTEIN-RELATED"/>
    <property type="match status" value="1"/>
</dbReference>
<dbReference type="Pfam" id="PF07707">
    <property type="entry name" value="BACK"/>
    <property type="match status" value="1"/>
</dbReference>
<dbReference type="InterPro" id="IPR000210">
    <property type="entry name" value="BTB/POZ_dom"/>
</dbReference>
<accession>U9U7W9</accession>
<dbReference type="SUPFAM" id="SSF54695">
    <property type="entry name" value="POZ domain"/>
    <property type="match status" value="1"/>
</dbReference>
<dbReference type="Gene3D" id="1.25.40.420">
    <property type="match status" value="1"/>
</dbReference>
<proteinExistence type="predicted"/>
<dbReference type="InterPro" id="IPR011333">
    <property type="entry name" value="SKP1/BTB/POZ_sf"/>
</dbReference>
<name>U9U7W9_RHIID</name>
<dbReference type="InterPro" id="IPR011705">
    <property type="entry name" value="BACK"/>
</dbReference>
<dbReference type="Gene3D" id="3.30.710.10">
    <property type="entry name" value="Potassium Channel Kv1.1, Chain A"/>
    <property type="match status" value="1"/>
</dbReference>
<dbReference type="eggNOG" id="KOG4350">
    <property type="taxonomic scope" value="Eukaryota"/>
</dbReference>
<evidence type="ECO:0000259" key="1">
    <source>
        <dbReference type="PROSITE" id="PS50097"/>
    </source>
</evidence>
<protein>
    <submittedName>
        <fullName evidence="3">Uncharacterized protein</fullName>
    </submittedName>
</protein>
<dbReference type="SMART" id="SM00225">
    <property type="entry name" value="BTB"/>
    <property type="match status" value="1"/>
</dbReference>
<dbReference type="EMBL" id="KI281647">
    <property type="protein sequence ID" value="ESA15792.1"/>
    <property type="molecule type" value="Genomic_DNA"/>
</dbReference>
<dbReference type="CDD" id="cd18186">
    <property type="entry name" value="BTB_POZ_ZBTB_KLHL-like"/>
    <property type="match status" value="1"/>
</dbReference>
<dbReference type="Pfam" id="PF00651">
    <property type="entry name" value="BTB"/>
    <property type="match status" value="1"/>
</dbReference>
<dbReference type="InterPro" id="IPR006571">
    <property type="entry name" value="TLDc_dom"/>
</dbReference>
<dbReference type="PROSITE" id="PS50097">
    <property type="entry name" value="BTB"/>
    <property type="match status" value="1"/>
</dbReference>
<dbReference type="InterPro" id="IPR051481">
    <property type="entry name" value="BTB-POZ/Galectin-3-binding"/>
</dbReference>
<feature type="domain" description="TLDc" evidence="2">
    <location>
        <begin position="283"/>
        <end position="459"/>
    </location>
</feature>